<dbReference type="GO" id="GO:1990281">
    <property type="term" value="C:efflux pump complex"/>
    <property type="evidence" value="ECO:0007669"/>
    <property type="project" value="TreeGrafter"/>
</dbReference>
<keyword evidence="4 5" id="KW-0175">Coiled coil</keyword>
<dbReference type="GO" id="GO:0015562">
    <property type="term" value="F:efflux transmembrane transporter activity"/>
    <property type="evidence" value="ECO:0007669"/>
    <property type="project" value="TreeGrafter"/>
</dbReference>
<dbReference type="Pfam" id="PF25967">
    <property type="entry name" value="RND-MFP_C"/>
    <property type="match status" value="1"/>
</dbReference>
<comment type="similarity">
    <text evidence="2">Belongs to the membrane fusion protein (MFP) (TC 8.A.1) family.</text>
</comment>
<protein>
    <submittedName>
        <fullName evidence="10">Macrolide-specific efflux protein</fullName>
    </submittedName>
</protein>
<sequence length="396" mass="43899">MTFRRAKPTSKLKNKYFSLRSRIGISAIFLLLLVFSVHILWRVPTQELRESVMLSVERGDIEKIVMVTGILKPSIQVNVGAQVNGQIKKLYVKQGEKVNKGDLLAEIDPTIQESDLKNATAQLLSAQAQKRAAEATLIQYIKAYKRQVIMQRDGSGIRSEYEQAQAQYEAQLQQVNVNDAMIVQSEMAVQTATANLNFTRIVAPISGEVLGIIANEGQTIVSSQTAPTILVLANLDKMQVQTRISETDIQKISPGQPLTFHVIANPEKQYESMMGYVQPIPPEVLDERNNSAGGEQKGAVYYNGTFEVDNTNRELKTSMTARVFIRVAEVKAALRLPISALGRSVGTNQYEITVIENGKTEVRIVKIGLNDRHFVEVIDGVKEGEQVIIQQDSTAS</sequence>
<keyword evidence="6" id="KW-1133">Transmembrane helix</keyword>
<evidence type="ECO:0000259" key="9">
    <source>
        <dbReference type="Pfam" id="PF25990"/>
    </source>
</evidence>
<feature type="coiled-coil region" evidence="5">
    <location>
        <begin position="116"/>
        <end position="178"/>
    </location>
</feature>
<dbReference type="EMBL" id="LXEW01000023">
    <property type="protein sequence ID" value="OAT52353.1"/>
    <property type="molecule type" value="Genomic_DNA"/>
</dbReference>
<dbReference type="Pfam" id="PF25917">
    <property type="entry name" value="BSH_RND"/>
    <property type="match status" value="1"/>
</dbReference>
<dbReference type="SUPFAM" id="SSF111369">
    <property type="entry name" value="HlyD-like secretion proteins"/>
    <property type="match status" value="1"/>
</dbReference>
<keyword evidence="6" id="KW-0472">Membrane</keyword>
<dbReference type="AlphaFoldDB" id="A0A1B7JWQ4"/>
<feature type="domain" description="Multidrug resistance protein MdtA-like barrel-sandwich hybrid" evidence="7">
    <location>
        <begin position="76"/>
        <end position="231"/>
    </location>
</feature>
<comment type="subcellular location">
    <subcellularLocation>
        <location evidence="1">Cell envelope</location>
    </subcellularLocation>
</comment>
<feature type="domain" description="YknX-like beta-barrel" evidence="9">
    <location>
        <begin position="238"/>
        <end position="323"/>
    </location>
</feature>
<keyword evidence="6" id="KW-0812">Transmembrane</keyword>
<dbReference type="GO" id="GO:0030313">
    <property type="term" value="C:cell envelope"/>
    <property type="evidence" value="ECO:0007669"/>
    <property type="project" value="UniProtKB-SubCell"/>
</dbReference>
<reference evidence="10 11" key="1">
    <citation type="submission" date="2016-04" db="EMBL/GenBank/DDBJ databases">
        <title>ATOL: Assembling a taxonomically balanced genome-scale reconstruction of the evolutionary history of the Enterobacteriaceae.</title>
        <authorList>
            <person name="Plunkett G.III."/>
            <person name="Neeno-Eckwall E.C."/>
            <person name="Glasner J.D."/>
            <person name="Perna N.T."/>
        </authorList>
    </citation>
    <scope>NUCLEOTIDE SEQUENCE [LARGE SCALE GENOMIC DNA]</scope>
    <source>
        <strain evidence="10 11">ATCC 35613</strain>
    </source>
</reference>
<dbReference type="PATRIC" id="fig|1354272.4.peg.1588"/>
<evidence type="ECO:0000256" key="4">
    <source>
        <dbReference type="ARBA" id="ARBA00023054"/>
    </source>
</evidence>
<gene>
    <name evidence="10" type="ORF">M998_1562</name>
</gene>
<dbReference type="Gene3D" id="6.10.140.1990">
    <property type="match status" value="1"/>
</dbReference>
<dbReference type="GO" id="GO:1990961">
    <property type="term" value="P:xenobiotic detoxification by transmembrane export across the plasma membrane"/>
    <property type="evidence" value="ECO:0007669"/>
    <property type="project" value="InterPro"/>
</dbReference>
<dbReference type="InterPro" id="IPR058627">
    <property type="entry name" value="MdtA-like_C"/>
</dbReference>
<evidence type="ECO:0000256" key="3">
    <source>
        <dbReference type="ARBA" id="ARBA00022448"/>
    </source>
</evidence>
<name>A0A1B7JWQ4_9GAMM</name>
<accession>A0A1B7JWQ4</accession>
<dbReference type="Gene3D" id="2.40.30.170">
    <property type="match status" value="1"/>
</dbReference>
<dbReference type="Gene3D" id="2.40.50.100">
    <property type="match status" value="1"/>
</dbReference>
<dbReference type="InterPro" id="IPR058625">
    <property type="entry name" value="MdtA-like_BSH"/>
</dbReference>
<keyword evidence="11" id="KW-1185">Reference proteome</keyword>
<dbReference type="OrthoDB" id="9791520at2"/>
<proteinExistence type="inferred from homology"/>
<dbReference type="Pfam" id="PF25990">
    <property type="entry name" value="Beta-barrel_YknX"/>
    <property type="match status" value="1"/>
</dbReference>
<evidence type="ECO:0000259" key="8">
    <source>
        <dbReference type="Pfam" id="PF25967"/>
    </source>
</evidence>
<dbReference type="PANTHER" id="PTHR30469:SF33">
    <property type="entry name" value="SLR1207 PROTEIN"/>
    <property type="match status" value="1"/>
</dbReference>
<evidence type="ECO:0000259" key="7">
    <source>
        <dbReference type="Pfam" id="PF25917"/>
    </source>
</evidence>
<dbReference type="GO" id="GO:0019898">
    <property type="term" value="C:extrinsic component of membrane"/>
    <property type="evidence" value="ECO:0007669"/>
    <property type="project" value="InterPro"/>
</dbReference>
<evidence type="ECO:0000313" key="10">
    <source>
        <dbReference type="EMBL" id="OAT52353.1"/>
    </source>
</evidence>
<feature type="domain" description="Multidrug resistance protein MdtA-like C-terminal permuted SH3" evidence="8">
    <location>
        <begin position="333"/>
        <end position="390"/>
    </location>
</feature>
<comment type="caution">
    <text evidence="10">The sequence shown here is derived from an EMBL/GenBank/DDBJ whole genome shotgun (WGS) entry which is preliminary data.</text>
</comment>
<dbReference type="InterPro" id="IPR030190">
    <property type="entry name" value="MacA_alpha-hairpin_sf"/>
</dbReference>
<dbReference type="Proteomes" id="UP000078224">
    <property type="component" value="Unassembled WGS sequence"/>
</dbReference>
<evidence type="ECO:0000256" key="1">
    <source>
        <dbReference type="ARBA" id="ARBA00004196"/>
    </source>
</evidence>
<dbReference type="PANTHER" id="PTHR30469">
    <property type="entry name" value="MULTIDRUG RESISTANCE PROTEIN MDTA"/>
    <property type="match status" value="1"/>
</dbReference>
<evidence type="ECO:0000256" key="6">
    <source>
        <dbReference type="SAM" id="Phobius"/>
    </source>
</evidence>
<evidence type="ECO:0000256" key="5">
    <source>
        <dbReference type="SAM" id="Coils"/>
    </source>
</evidence>
<dbReference type="InterPro" id="IPR006143">
    <property type="entry name" value="RND_pump_MFP"/>
</dbReference>
<feature type="transmembrane region" description="Helical" evidence="6">
    <location>
        <begin position="21"/>
        <end position="41"/>
    </location>
</feature>
<evidence type="ECO:0000256" key="2">
    <source>
        <dbReference type="ARBA" id="ARBA00009477"/>
    </source>
</evidence>
<keyword evidence="3" id="KW-0813">Transport</keyword>
<dbReference type="GO" id="GO:1990195">
    <property type="term" value="C:macrolide transmembrane transporter complex"/>
    <property type="evidence" value="ECO:0007669"/>
    <property type="project" value="InterPro"/>
</dbReference>
<dbReference type="InterPro" id="IPR058636">
    <property type="entry name" value="Beta-barrel_YknX"/>
</dbReference>
<dbReference type="RefSeq" id="WP_082913011.1">
    <property type="nucleotide sequence ID" value="NZ_LXEW01000023.1"/>
</dbReference>
<organism evidence="10 11">
    <name type="scientific">Providencia heimbachae ATCC 35613</name>
    <dbReference type="NCBI Taxonomy" id="1354272"/>
    <lineage>
        <taxon>Bacteria</taxon>
        <taxon>Pseudomonadati</taxon>
        <taxon>Pseudomonadota</taxon>
        <taxon>Gammaproteobacteria</taxon>
        <taxon>Enterobacterales</taxon>
        <taxon>Morganellaceae</taxon>
        <taxon>Providencia</taxon>
    </lineage>
</organism>
<evidence type="ECO:0000313" key="11">
    <source>
        <dbReference type="Proteomes" id="UP000078224"/>
    </source>
</evidence>
<dbReference type="Gene3D" id="2.40.420.20">
    <property type="match status" value="1"/>
</dbReference>
<dbReference type="NCBIfam" id="TIGR01730">
    <property type="entry name" value="RND_mfp"/>
    <property type="match status" value="1"/>
</dbReference>